<name>A0A7C3ZX96_9CYAN</name>
<comment type="caution">
    <text evidence="1">The sequence shown here is derived from an EMBL/GenBank/DDBJ whole genome shotgun (WGS) entry which is preliminary data.</text>
</comment>
<accession>A0A7C3ZX96</accession>
<organism evidence="1">
    <name type="scientific">Planktothricoides sp. SpSt-374</name>
    <dbReference type="NCBI Taxonomy" id="2282167"/>
    <lineage>
        <taxon>Bacteria</taxon>
        <taxon>Bacillati</taxon>
        <taxon>Cyanobacteriota</taxon>
        <taxon>Cyanophyceae</taxon>
        <taxon>Oscillatoriophycideae</taxon>
        <taxon>Oscillatoriales</taxon>
        <taxon>Oscillatoriaceae</taxon>
        <taxon>Planktothricoides</taxon>
    </lineage>
</organism>
<dbReference type="AlphaFoldDB" id="A0A7C3ZX96"/>
<evidence type="ECO:0000313" key="1">
    <source>
        <dbReference type="EMBL" id="HGG02029.1"/>
    </source>
</evidence>
<protein>
    <submittedName>
        <fullName evidence="1">Thylakoid-associated protein</fullName>
    </submittedName>
</protein>
<sequence length="95" mass="10932">MPKATDKLEELSKQLYDLQRNVFDKWAEATPSLQSLNAINLPETLDKNIEFGEEVVKSALEVQALATQMSIEAQKQIWDNYFEMIRRTQSTVNKA</sequence>
<proteinExistence type="predicted"/>
<reference evidence="1" key="1">
    <citation type="journal article" date="2020" name="mSystems">
        <title>Genome- and Community-Level Interaction Insights into Carbon Utilization and Element Cycling Functions of Hydrothermarchaeota in Hydrothermal Sediment.</title>
        <authorList>
            <person name="Zhou Z."/>
            <person name="Liu Y."/>
            <person name="Xu W."/>
            <person name="Pan J."/>
            <person name="Luo Z.H."/>
            <person name="Li M."/>
        </authorList>
    </citation>
    <scope>NUCLEOTIDE SEQUENCE [LARGE SCALE GENOMIC DNA]</scope>
    <source>
        <strain evidence="1">SpSt-374</strain>
    </source>
</reference>
<gene>
    <name evidence="1" type="ORF">ENR15_15650</name>
</gene>
<dbReference type="EMBL" id="DSPX01000159">
    <property type="protein sequence ID" value="HGG02029.1"/>
    <property type="molecule type" value="Genomic_DNA"/>
</dbReference>